<accession>A0A2U3DSP3</accession>
<dbReference type="EMBL" id="LCWV01000035">
    <property type="protein sequence ID" value="PWI65280.1"/>
    <property type="molecule type" value="Genomic_DNA"/>
</dbReference>
<evidence type="ECO:0000313" key="3">
    <source>
        <dbReference type="Proteomes" id="UP000245956"/>
    </source>
</evidence>
<gene>
    <name evidence="2" type="ORF">PCL_07203</name>
</gene>
<dbReference type="AlphaFoldDB" id="A0A2U3DSP3"/>
<evidence type="ECO:0000256" key="1">
    <source>
        <dbReference type="SAM" id="MobiDB-lite"/>
    </source>
</evidence>
<proteinExistence type="predicted"/>
<sequence length="145" mass="16215">MAHARHGSCQVRARMRTNEAVVLSQGPRLLLPKNSGTGHTAEGEQQRRSQRLPANADDDPWLGALRASSPRRFRPRYRQRTVTSQLSLQHISMLAYTQYADSDAPQTAVFPCSRRRRELARPSSSRGRCFVSTGAHDECTQASIV</sequence>
<protein>
    <submittedName>
        <fullName evidence="2">Uncharacterized protein</fullName>
    </submittedName>
</protein>
<reference evidence="2 3" key="1">
    <citation type="journal article" date="2016" name="Front. Microbiol.">
        <title>Genome and transcriptome sequences reveal the specific parasitism of the nematophagous Purpureocillium lilacinum 36-1.</title>
        <authorList>
            <person name="Xie J."/>
            <person name="Li S."/>
            <person name="Mo C."/>
            <person name="Xiao X."/>
            <person name="Peng D."/>
            <person name="Wang G."/>
            <person name="Xiao Y."/>
        </authorList>
    </citation>
    <scope>NUCLEOTIDE SEQUENCE [LARGE SCALE GENOMIC DNA]</scope>
    <source>
        <strain evidence="2 3">36-1</strain>
    </source>
</reference>
<feature type="region of interest" description="Disordered" evidence="1">
    <location>
        <begin position="24"/>
        <end position="64"/>
    </location>
</feature>
<comment type="caution">
    <text evidence="2">The sequence shown here is derived from an EMBL/GenBank/DDBJ whole genome shotgun (WGS) entry which is preliminary data.</text>
</comment>
<evidence type="ECO:0000313" key="2">
    <source>
        <dbReference type="EMBL" id="PWI65280.1"/>
    </source>
</evidence>
<name>A0A2U3DSP3_PURLI</name>
<organism evidence="2 3">
    <name type="scientific">Purpureocillium lilacinum</name>
    <name type="common">Paecilomyces lilacinus</name>
    <dbReference type="NCBI Taxonomy" id="33203"/>
    <lineage>
        <taxon>Eukaryota</taxon>
        <taxon>Fungi</taxon>
        <taxon>Dikarya</taxon>
        <taxon>Ascomycota</taxon>
        <taxon>Pezizomycotina</taxon>
        <taxon>Sordariomycetes</taxon>
        <taxon>Hypocreomycetidae</taxon>
        <taxon>Hypocreales</taxon>
        <taxon>Ophiocordycipitaceae</taxon>
        <taxon>Purpureocillium</taxon>
    </lineage>
</organism>
<dbReference type="Proteomes" id="UP000245956">
    <property type="component" value="Unassembled WGS sequence"/>
</dbReference>